<accession>A0A0H5B046</accession>
<name>A0A0H5B046_9PSED</name>
<feature type="coiled-coil region" evidence="1">
    <location>
        <begin position="89"/>
        <end position="116"/>
    </location>
</feature>
<dbReference type="PATRIC" id="fig|200450.3.peg.4949"/>
<dbReference type="OrthoDB" id="6904890at2"/>
<dbReference type="KEGG" id="ptv:AA957_24085"/>
<dbReference type="RefSeq" id="WP_049713516.1">
    <property type="nucleotide sequence ID" value="NZ_CP011507.1"/>
</dbReference>
<organism evidence="2 3">
    <name type="scientific">Pseudomonas trivialis</name>
    <dbReference type="NCBI Taxonomy" id="200450"/>
    <lineage>
        <taxon>Bacteria</taxon>
        <taxon>Pseudomonadati</taxon>
        <taxon>Pseudomonadota</taxon>
        <taxon>Gammaproteobacteria</taxon>
        <taxon>Pseudomonadales</taxon>
        <taxon>Pseudomonadaceae</taxon>
        <taxon>Pseudomonas</taxon>
    </lineage>
</organism>
<proteinExistence type="predicted"/>
<reference evidence="3" key="2">
    <citation type="submission" date="2015-05" db="EMBL/GenBank/DDBJ databases">
        <authorList>
            <person name="Swarnkar M.K."/>
            <person name="Vyas P."/>
            <person name="Rahi P."/>
            <person name="Thakur R."/>
            <person name="Thakur N."/>
            <person name="Singh A.K."/>
            <person name="Gulati A."/>
        </authorList>
    </citation>
    <scope>NUCLEOTIDE SEQUENCE [LARGE SCALE GENOMIC DNA]</scope>
    <source>
        <strain evidence="3">745</strain>
    </source>
</reference>
<sequence>MNIDEDTSAWLGCPTPLEMYKHQCALLEDELRGTQAQLNKARKNIAGLVQMNDVLATGKTSAEASLAKALERIATMSDREPDNLSFRPIDLVTGQRDELLRENQRLLREIRDLKEASVATLTRQAL</sequence>
<evidence type="ECO:0000256" key="1">
    <source>
        <dbReference type="SAM" id="Coils"/>
    </source>
</evidence>
<dbReference type="Proteomes" id="UP000036608">
    <property type="component" value="Chromosome"/>
</dbReference>
<reference evidence="2 3" key="1">
    <citation type="journal article" date="2015" name="Genome Announc.">
        <title>Complete Genome Sequence of the Rhizobacterium Pseudomonas trivialis Strain IHBB745 with Multiple Plant Growth-Promoting Activities and Tolerance to Desiccation and Alkalinity.</title>
        <authorList>
            <person name="Gulati A."/>
            <person name="Swarnkar M.K."/>
            <person name="Vyas P."/>
            <person name="Rahi P."/>
            <person name="Thakur R."/>
            <person name="Thakur N."/>
            <person name="Singh A.K."/>
        </authorList>
    </citation>
    <scope>NUCLEOTIDE SEQUENCE [LARGE SCALE GENOMIC DNA]</scope>
    <source>
        <strain evidence="3">745</strain>
    </source>
</reference>
<evidence type="ECO:0000313" key="2">
    <source>
        <dbReference type="EMBL" id="AKS10237.1"/>
    </source>
</evidence>
<dbReference type="AlphaFoldDB" id="A0A0H5B046"/>
<dbReference type="EMBL" id="CP011507">
    <property type="protein sequence ID" value="AKS10237.1"/>
    <property type="molecule type" value="Genomic_DNA"/>
</dbReference>
<gene>
    <name evidence="2" type="ORF">AA957_24085</name>
</gene>
<protein>
    <submittedName>
        <fullName evidence="2">Uncharacterized protein</fullName>
    </submittedName>
</protein>
<keyword evidence="1" id="KW-0175">Coiled coil</keyword>
<feature type="coiled-coil region" evidence="1">
    <location>
        <begin position="17"/>
        <end position="44"/>
    </location>
</feature>
<evidence type="ECO:0000313" key="3">
    <source>
        <dbReference type="Proteomes" id="UP000036608"/>
    </source>
</evidence>